<name>A0ABW5LSP0_9FLAO</name>
<feature type="compositionally biased region" description="Basic and acidic residues" evidence="1">
    <location>
        <begin position="418"/>
        <end position="429"/>
    </location>
</feature>
<dbReference type="RefSeq" id="WP_379666536.1">
    <property type="nucleotide sequence ID" value="NZ_JBHULH010000004.1"/>
</dbReference>
<evidence type="ECO:0000313" key="3">
    <source>
        <dbReference type="Proteomes" id="UP001597508"/>
    </source>
</evidence>
<dbReference type="InterPro" id="IPR045538">
    <property type="entry name" value="CIS_TMP"/>
</dbReference>
<sequence>MHQQHIINKLTVDVETTNPRAAFELKDNIDAFLKQEIFPYLESYFHSIEEDIKWQSIQISQLSIDLNSSSSLNYNELKEDLKRQIVKEVKQAIEKPVQSGDNVTVLSSGESNGQSLIYFLKFGTKPWWSTTEQTISFTDEELVKIYSSPNFQQQFQKIIVQAHVQQRFVYQFSDQQIVEILKAVFGEVSSKILKNKIVDVITEMREENRLIAWKTILQYLITGKQKDIPFQLLTFLSEKFEKNTSQKSRENITVLQFALEVFEEFKDENEALFKSLVVLLDETLENTSKLIEQQTIASEDNEEANHIEVVASEIYGEEIVKDHQEKEGILLTNDGSEPSKLSVEEETENKRGNKRVISRTESSENATESIKGKYTKQDDDTETTQEPLSIKRNLATRKESVDIESKQVVDSKFINDSNEDHSTKKDQPEIAKSSVANSKQNKQFNSKEQVVKKWEAYKKLLSSKSKESKLTIDTEKLHDKVNALIHQQTKEGEKKAILELLNEQMTYEREEENLRKEYIVSNAGLILLHPYLQHFFANCDLLNDDNKLTDPDLAVHVLHYLATKKEKQYESNMLFEKVLCGLPIHSPIQRNRELSEELKSNSEELLEAVLTNWGALKNASPDLLRNEFLQRSGKINFKEINPKIVVERKVQDILLDRLPWSIGICKLPWIDHLLFTDW</sequence>
<feature type="compositionally biased region" description="Polar residues" evidence="1">
    <location>
        <begin position="359"/>
        <end position="368"/>
    </location>
</feature>
<gene>
    <name evidence="2" type="ORF">ACFSRZ_10635</name>
</gene>
<proteinExistence type="predicted"/>
<feature type="region of interest" description="Disordered" evidence="1">
    <location>
        <begin position="331"/>
        <end position="389"/>
    </location>
</feature>
<keyword evidence="3" id="KW-1185">Reference proteome</keyword>
<evidence type="ECO:0000256" key="1">
    <source>
        <dbReference type="SAM" id="MobiDB-lite"/>
    </source>
</evidence>
<dbReference type="Proteomes" id="UP001597508">
    <property type="component" value="Unassembled WGS sequence"/>
</dbReference>
<dbReference type="Pfam" id="PF19268">
    <property type="entry name" value="CIS_TMP"/>
    <property type="match status" value="1"/>
</dbReference>
<organism evidence="2 3">
    <name type="scientific">Pseudotenacibaculum haliotis</name>
    <dbReference type="NCBI Taxonomy" id="1862138"/>
    <lineage>
        <taxon>Bacteria</taxon>
        <taxon>Pseudomonadati</taxon>
        <taxon>Bacteroidota</taxon>
        <taxon>Flavobacteriia</taxon>
        <taxon>Flavobacteriales</taxon>
        <taxon>Flavobacteriaceae</taxon>
        <taxon>Pseudotenacibaculum</taxon>
    </lineage>
</organism>
<comment type="caution">
    <text evidence="2">The sequence shown here is derived from an EMBL/GenBank/DDBJ whole genome shotgun (WGS) entry which is preliminary data.</text>
</comment>
<feature type="compositionally biased region" description="Polar residues" evidence="1">
    <location>
        <begin position="434"/>
        <end position="444"/>
    </location>
</feature>
<reference evidence="3" key="1">
    <citation type="journal article" date="2019" name="Int. J. Syst. Evol. Microbiol.">
        <title>The Global Catalogue of Microorganisms (GCM) 10K type strain sequencing project: providing services to taxonomists for standard genome sequencing and annotation.</title>
        <authorList>
            <consortium name="The Broad Institute Genomics Platform"/>
            <consortium name="The Broad Institute Genome Sequencing Center for Infectious Disease"/>
            <person name="Wu L."/>
            <person name="Ma J."/>
        </authorList>
    </citation>
    <scope>NUCLEOTIDE SEQUENCE [LARGE SCALE GENOMIC DNA]</scope>
    <source>
        <strain evidence="3">KCTC 52127</strain>
    </source>
</reference>
<protein>
    <submittedName>
        <fullName evidence="2">Contractile injection system tape measure protein</fullName>
    </submittedName>
</protein>
<dbReference type="EMBL" id="JBHULH010000004">
    <property type="protein sequence ID" value="MFD2567830.1"/>
    <property type="molecule type" value="Genomic_DNA"/>
</dbReference>
<evidence type="ECO:0000313" key="2">
    <source>
        <dbReference type="EMBL" id="MFD2567830.1"/>
    </source>
</evidence>
<accession>A0ABW5LSP0</accession>
<feature type="region of interest" description="Disordered" evidence="1">
    <location>
        <begin position="412"/>
        <end position="444"/>
    </location>
</feature>